<feature type="compositionally biased region" description="Basic and acidic residues" evidence="1">
    <location>
        <begin position="105"/>
        <end position="120"/>
    </location>
</feature>
<feature type="compositionally biased region" description="Basic and acidic residues" evidence="1">
    <location>
        <begin position="20"/>
        <end position="38"/>
    </location>
</feature>
<dbReference type="InParanoid" id="A0A1D6EDH1"/>
<feature type="compositionally biased region" description="Basic residues" evidence="1">
    <location>
        <begin position="162"/>
        <end position="172"/>
    </location>
</feature>
<accession>A0A1D6EDH1</accession>
<dbReference type="EMBL" id="CM007648">
    <property type="protein sequence ID" value="ONM18336.1"/>
    <property type="molecule type" value="Genomic_DNA"/>
</dbReference>
<sequence>MADGADRWALSWGMDREARPWKADCGRARPASRNEQKMTGKQTALGKKLVSRIRSRPWTTLQQPGRARPDLRKRREAGEQGELTAEERLDRPGTTRQEQLASRITSRETRASSAADHTDELQVWPQLGRERHQTLAERMEKEHSTMEGPRQGAVASELGRARASRGSRRAGE</sequence>
<evidence type="ECO:0000313" key="2">
    <source>
        <dbReference type="EMBL" id="ONM18336.1"/>
    </source>
</evidence>
<gene>
    <name evidence="2" type="ORF">ZEAMMB73_Zm00001d004114</name>
</gene>
<evidence type="ECO:0000256" key="1">
    <source>
        <dbReference type="SAM" id="MobiDB-lite"/>
    </source>
</evidence>
<reference evidence="2" key="1">
    <citation type="submission" date="2015-12" db="EMBL/GenBank/DDBJ databases">
        <title>Update maize B73 reference genome by single molecule sequencing technologies.</title>
        <authorList>
            <consortium name="Maize Genome Sequencing Project"/>
            <person name="Ware D."/>
        </authorList>
    </citation>
    <scope>NUCLEOTIDE SEQUENCE [LARGE SCALE GENOMIC DNA]</scope>
    <source>
        <tissue evidence="2">Seedling</tissue>
    </source>
</reference>
<feature type="compositionally biased region" description="Polar residues" evidence="1">
    <location>
        <begin position="94"/>
        <end position="104"/>
    </location>
</feature>
<feature type="region of interest" description="Disordered" evidence="1">
    <location>
        <begin position="20"/>
        <end position="172"/>
    </location>
</feature>
<organism evidence="2">
    <name type="scientific">Zea mays</name>
    <name type="common">Maize</name>
    <dbReference type="NCBI Taxonomy" id="4577"/>
    <lineage>
        <taxon>Eukaryota</taxon>
        <taxon>Viridiplantae</taxon>
        <taxon>Streptophyta</taxon>
        <taxon>Embryophyta</taxon>
        <taxon>Tracheophyta</taxon>
        <taxon>Spermatophyta</taxon>
        <taxon>Magnoliopsida</taxon>
        <taxon>Liliopsida</taxon>
        <taxon>Poales</taxon>
        <taxon>Poaceae</taxon>
        <taxon>PACMAD clade</taxon>
        <taxon>Panicoideae</taxon>
        <taxon>Andropogonodae</taxon>
        <taxon>Andropogoneae</taxon>
        <taxon>Tripsacinae</taxon>
        <taxon>Zea</taxon>
    </lineage>
</organism>
<protein>
    <submittedName>
        <fullName evidence="2">Uncharacterized protein</fullName>
    </submittedName>
</protein>
<feature type="compositionally biased region" description="Basic and acidic residues" evidence="1">
    <location>
        <begin position="128"/>
        <end position="145"/>
    </location>
</feature>
<dbReference type="SMR" id="A0A1D6EDH1"/>
<name>A0A1D6EDH1_MAIZE</name>
<proteinExistence type="predicted"/>
<dbReference type="AlphaFoldDB" id="A0A1D6EDH1"/>